<accession>A0A1R4GBK9</accession>
<dbReference type="Proteomes" id="UP000188357">
    <property type="component" value="Unassembled WGS sequence"/>
</dbReference>
<dbReference type="Pfam" id="PF13806">
    <property type="entry name" value="Rieske_2"/>
    <property type="match status" value="1"/>
</dbReference>
<dbReference type="RefSeq" id="WP_077450019.1">
    <property type="nucleotide sequence ID" value="NZ_FUGE01000041.1"/>
</dbReference>
<dbReference type="InterPro" id="IPR012748">
    <property type="entry name" value="Rieske-like_NirD"/>
</dbReference>
<proteinExistence type="predicted"/>
<dbReference type="EMBL" id="FUGE01000041">
    <property type="protein sequence ID" value="SJM65556.1"/>
    <property type="molecule type" value="Genomic_DNA"/>
</dbReference>
<dbReference type="SUPFAM" id="SSF50022">
    <property type="entry name" value="ISP domain"/>
    <property type="match status" value="1"/>
</dbReference>
<dbReference type="InterPro" id="IPR036922">
    <property type="entry name" value="Rieske_2Fe-2S_sf"/>
</dbReference>
<keyword evidence="1 4" id="KW-0560">Oxidoreductase</keyword>
<name>A0A1R4GBK9_9GAMM</name>
<dbReference type="PANTHER" id="PTHR40562">
    <property type="match status" value="1"/>
</dbReference>
<evidence type="ECO:0000256" key="1">
    <source>
        <dbReference type="ARBA" id="ARBA00023002"/>
    </source>
</evidence>
<organism evidence="4 5">
    <name type="scientific">Psychrobacter piechaudii</name>
    <dbReference type="NCBI Taxonomy" id="1945521"/>
    <lineage>
        <taxon>Bacteria</taxon>
        <taxon>Pseudomonadati</taxon>
        <taxon>Pseudomonadota</taxon>
        <taxon>Gammaproteobacteria</taxon>
        <taxon>Moraxellales</taxon>
        <taxon>Moraxellaceae</taxon>
        <taxon>Psychrobacter</taxon>
    </lineage>
</organism>
<dbReference type="STRING" id="1945521.A1232T_00156"/>
<dbReference type="AlphaFoldDB" id="A0A1R4GBK9"/>
<dbReference type="GO" id="GO:0051537">
    <property type="term" value="F:2 iron, 2 sulfur cluster binding"/>
    <property type="evidence" value="ECO:0007669"/>
    <property type="project" value="InterPro"/>
</dbReference>
<dbReference type="PANTHER" id="PTHR40562:SF1">
    <property type="entry name" value="NITRITE REDUCTASE (NADH) SMALL SUBUNIT"/>
    <property type="match status" value="1"/>
</dbReference>
<evidence type="ECO:0000313" key="5">
    <source>
        <dbReference type="Proteomes" id="UP000188357"/>
    </source>
</evidence>
<keyword evidence="2" id="KW-0534">Nitrate assimilation</keyword>
<dbReference type="PROSITE" id="PS51300">
    <property type="entry name" value="NIRD"/>
    <property type="match status" value="1"/>
</dbReference>
<keyword evidence="5" id="KW-1185">Reference proteome</keyword>
<dbReference type="CDD" id="cd03529">
    <property type="entry name" value="Rieske_NirD"/>
    <property type="match status" value="1"/>
</dbReference>
<dbReference type="NCBIfam" id="TIGR02378">
    <property type="entry name" value="nirD_assim_sml"/>
    <property type="match status" value="1"/>
</dbReference>
<dbReference type="GO" id="GO:0106316">
    <property type="term" value="F:nitrite reductase (NADH) activity"/>
    <property type="evidence" value="ECO:0007669"/>
    <property type="project" value="UniProtKB-EC"/>
</dbReference>
<dbReference type="OrthoDB" id="516687at2"/>
<evidence type="ECO:0000256" key="2">
    <source>
        <dbReference type="ARBA" id="ARBA00023063"/>
    </source>
</evidence>
<dbReference type="GO" id="GO:0042128">
    <property type="term" value="P:nitrate assimilation"/>
    <property type="evidence" value="ECO:0007669"/>
    <property type="project" value="UniProtKB-KW"/>
</dbReference>
<dbReference type="InterPro" id="IPR017881">
    <property type="entry name" value="NirD"/>
</dbReference>
<dbReference type="EC" id="1.7.1.15" evidence="4"/>
<feature type="domain" description="Rieske-like [2Fe-2S]" evidence="3">
    <location>
        <begin position="6"/>
        <end position="107"/>
    </location>
</feature>
<evidence type="ECO:0000313" key="4">
    <source>
        <dbReference type="EMBL" id="SJM65556.1"/>
    </source>
</evidence>
<sequence length="135" mass="14879">MNQYVVCRLEDILPETGVCALIEGKQVAIFRTKDNKLFALDNYDPFSQANVLSRGLVGGTTVTNDGGIDEAVLYVASPIYKQRFNLATGQCLDDNSVMLATYDVELDISFEGNDVIIKYEQLETSSTTLLEIEAV</sequence>
<gene>
    <name evidence="4" type="primary">nirD_1</name>
    <name evidence="4" type="ORF">A1232T_00156</name>
</gene>
<protein>
    <submittedName>
        <fullName evidence="4">Nitrite reductase (NADH) small subunit</fullName>
        <ecNumber evidence="4">1.7.1.15</ecNumber>
    </submittedName>
</protein>
<evidence type="ECO:0000259" key="3">
    <source>
        <dbReference type="Pfam" id="PF13806"/>
    </source>
</evidence>
<dbReference type="Gene3D" id="2.102.10.10">
    <property type="entry name" value="Rieske [2Fe-2S] iron-sulphur domain"/>
    <property type="match status" value="1"/>
</dbReference>
<reference evidence="4 5" key="1">
    <citation type="submission" date="2017-02" db="EMBL/GenBank/DDBJ databases">
        <authorList>
            <person name="Peterson S.W."/>
        </authorList>
    </citation>
    <scope>NUCLEOTIDE SEQUENCE [LARGE SCALE GENOMIC DNA]</scope>
    <source>
        <strain evidence="4">Psychrobacter_piechaudii</strain>
    </source>
</reference>